<keyword evidence="4" id="KW-1185">Reference proteome</keyword>
<dbReference type="InterPro" id="IPR014755">
    <property type="entry name" value="Cu-Rt/internalin_Ig-like"/>
</dbReference>
<reference evidence="3" key="1">
    <citation type="journal article" date="2019" name="PLoS Negl. Trop. Dis.">
        <title>Revisiting the worldwide diversity of Leptospira species in the environment.</title>
        <authorList>
            <person name="Vincent A.T."/>
            <person name="Schiettekatte O."/>
            <person name="Bourhy P."/>
            <person name="Veyrier F.J."/>
            <person name="Picardeau M."/>
        </authorList>
    </citation>
    <scope>NUCLEOTIDE SEQUENCE [LARGE SCALE GENOMIC DNA]</scope>
    <source>
        <strain evidence="3">201300427</strain>
    </source>
</reference>
<evidence type="ECO:0000313" key="3">
    <source>
        <dbReference type="EMBL" id="TGN19792.1"/>
    </source>
</evidence>
<dbReference type="Pfam" id="PF13205">
    <property type="entry name" value="Big_5"/>
    <property type="match status" value="3"/>
</dbReference>
<protein>
    <recommendedName>
        <fullName evidence="2">SbsA Ig-like domain-containing protein</fullName>
    </recommendedName>
</protein>
<dbReference type="Gene3D" id="2.60.40.1220">
    <property type="match status" value="1"/>
</dbReference>
<dbReference type="Proteomes" id="UP000298058">
    <property type="component" value="Unassembled WGS sequence"/>
</dbReference>
<evidence type="ECO:0000313" key="4">
    <source>
        <dbReference type="Proteomes" id="UP000298058"/>
    </source>
</evidence>
<keyword evidence="1" id="KW-0732">Signal</keyword>
<feature type="domain" description="SbsA Ig-like" evidence="2">
    <location>
        <begin position="41"/>
        <end position="142"/>
    </location>
</feature>
<comment type="caution">
    <text evidence="3">The sequence shown here is derived from an EMBL/GenBank/DDBJ whole genome shotgun (WGS) entry which is preliminary data.</text>
</comment>
<proteinExistence type="predicted"/>
<feature type="domain" description="SbsA Ig-like" evidence="2">
    <location>
        <begin position="281"/>
        <end position="363"/>
    </location>
</feature>
<dbReference type="RefSeq" id="WP_135759852.1">
    <property type="nucleotide sequence ID" value="NZ_RQHW01000027.1"/>
</dbReference>
<gene>
    <name evidence="3" type="ORF">EHS15_07025</name>
</gene>
<dbReference type="Gene3D" id="2.60.40.3710">
    <property type="match status" value="2"/>
</dbReference>
<accession>A0A4R9M167</accession>
<evidence type="ECO:0000259" key="2">
    <source>
        <dbReference type="Pfam" id="PF13205"/>
    </source>
</evidence>
<sequence>MTFRKKIISIVLLSVFANCTKIPTDEDLMGLLGIQVTDGYTTPKVLFVNPGNDSRSVPTSSSIVIDFTKPMDKMAMESAVQLSAPGGNTSYTPSWVFDTRLILDFGEGLTKGKRYELTLNASASKDKDGNRLSKNFISSFYTEGAESTPSVVSSDPPPSDQIQLGWPLNKNLMVQFSEPMDPVTTNSAVGIEGATALYSPVWNSDFTVLTLQLKGPLTLGATYRLRVNPTAKSKLGIGIGKEYLVAFGTGSNLEVPTISADVVLGTPWTSLTPEPYLNTLNGVSKFDKFRFNFSTPMKTKNISGEIRFNPSIAGNFTWLSDRILEFSPSSLLESGRTYRLSIGRDFTSASGISLDQSYSVDFTVDDILTSTAIVPSQVNGRAYDSSCILGSAIDQTIPIPPNLNVAYPILPTYAVLCTIQYEMELLFNTAGASRLKISGDGSVFSAISIDYVSGPVASATIQQIDYIPTANPQRVRVKLSGLLAGARFLFKIKGGTSGLKDGNENTLANDLEFLFYGN</sequence>
<organism evidence="3 4">
    <name type="scientific">Leptospira idonii</name>
    <dbReference type="NCBI Taxonomy" id="1193500"/>
    <lineage>
        <taxon>Bacteria</taxon>
        <taxon>Pseudomonadati</taxon>
        <taxon>Spirochaetota</taxon>
        <taxon>Spirochaetia</taxon>
        <taxon>Leptospirales</taxon>
        <taxon>Leptospiraceae</taxon>
        <taxon>Leptospira</taxon>
    </lineage>
</organism>
<feature type="domain" description="SbsA Ig-like" evidence="2">
    <location>
        <begin position="147"/>
        <end position="249"/>
    </location>
</feature>
<dbReference type="EMBL" id="RQHW01000027">
    <property type="protein sequence ID" value="TGN19792.1"/>
    <property type="molecule type" value="Genomic_DNA"/>
</dbReference>
<evidence type="ECO:0000256" key="1">
    <source>
        <dbReference type="ARBA" id="ARBA00022729"/>
    </source>
</evidence>
<name>A0A4R9M167_9LEPT</name>
<dbReference type="InterPro" id="IPR032812">
    <property type="entry name" value="SbsA_Ig"/>
</dbReference>
<dbReference type="OrthoDB" id="344720at2"/>
<dbReference type="AlphaFoldDB" id="A0A4R9M167"/>